<sequence>NYATPEEAAVNHLVSRHLRASSCTYLSLGFSRATMWARKVRKSRDPNVCRRPKTAVAAMPSSGMPMPSQDECSKTQDAKEALVVLEKHLNQAFQICMPYILPRQTPSSESHFLEEQVKLIKKVRDHMTDLHRLPGPQAGLHQYLFQMLTLSAQLEASQSPTAFEETVWHPPGVKTSA</sequence>
<dbReference type="AlphaFoldDB" id="A0A212DBZ9"/>
<evidence type="ECO:0000256" key="5">
    <source>
        <dbReference type="PIRSR" id="PIRSR601519-1"/>
    </source>
</evidence>
<evidence type="ECO:0000313" key="6">
    <source>
        <dbReference type="EMBL" id="OWK15759.1"/>
    </source>
</evidence>
<feature type="binding site" evidence="5">
    <location>
        <position position="116"/>
    </location>
    <ligand>
        <name>Fe cation</name>
        <dbReference type="ChEBI" id="CHEBI:24875"/>
        <label>1</label>
    </ligand>
</feature>
<dbReference type="GO" id="GO:0008198">
    <property type="term" value="F:ferrous iron binding"/>
    <property type="evidence" value="ECO:0007669"/>
    <property type="project" value="TreeGrafter"/>
</dbReference>
<dbReference type="SUPFAM" id="SSF47240">
    <property type="entry name" value="Ferritin-like"/>
    <property type="match status" value="1"/>
</dbReference>
<evidence type="ECO:0000313" key="7">
    <source>
        <dbReference type="Proteomes" id="UP000242450"/>
    </source>
</evidence>
<evidence type="ECO:0000256" key="2">
    <source>
        <dbReference type="ARBA" id="ARBA00044942"/>
    </source>
</evidence>
<accession>A0A212DBZ9</accession>
<comment type="function">
    <text evidence="3">Stores iron in a soluble, non-toxic, readily available form. Important for iron homeostasis. Iron is taken up in the ferrous form and deposited as ferric hydroxides after oxidation. Also plays a role in delivery of iron to cells. Mediates iron uptake in capsule cells of the developing kidney. Delivery to lysosomes by the cargo receptor NCOA4 for autophagic degradation and release or iron.</text>
</comment>
<comment type="subunit">
    <text evidence="4">Oligomer of 24 subunits. There are two types of subunits: L (light) chain and H (heavy) chain. The major chain can be light or heavy, depending on the species and tissue type. The functional molecule forms a roughly spherical shell with a diameter of 12 nm and contains a central cavity into which the insoluble mineral iron core is deposited. Interacts with NCOA4.</text>
</comment>
<evidence type="ECO:0000256" key="1">
    <source>
        <dbReference type="ARBA" id="ARBA00040044"/>
    </source>
</evidence>
<dbReference type="EMBL" id="MKHE01000004">
    <property type="protein sequence ID" value="OWK15759.1"/>
    <property type="molecule type" value="Genomic_DNA"/>
</dbReference>
<dbReference type="InterPro" id="IPR009078">
    <property type="entry name" value="Ferritin-like_SF"/>
</dbReference>
<comment type="subcellular location">
    <subcellularLocation>
        <location evidence="2">Autolysosome</location>
    </subcellularLocation>
</comment>
<comment type="caution">
    <text evidence="6">The sequence shown here is derived from an EMBL/GenBank/DDBJ whole genome shotgun (WGS) entry which is preliminary data.</text>
</comment>
<dbReference type="GO" id="GO:0008199">
    <property type="term" value="F:ferric iron binding"/>
    <property type="evidence" value="ECO:0007669"/>
    <property type="project" value="InterPro"/>
</dbReference>
<dbReference type="GO" id="GO:0044754">
    <property type="term" value="C:autolysosome"/>
    <property type="evidence" value="ECO:0007669"/>
    <property type="project" value="UniProtKB-SubCell"/>
</dbReference>
<evidence type="ECO:0000256" key="3">
    <source>
        <dbReference type="ARBA" id="ARBA00045578"/>
    </source>
</evidence>
<dbReference type="OrthoDB" id="186462at2759"/>
<evidence type="ECO:0000256" key="4">
    <source>
        <dbReference type="ARBA" id="ARBA00047045"/>
    </source>
</evidence>
<protein>
    <recommendedName>
        <fullName evidence="1">Ferritin light chain</fullName>
    </recommendedName>
</protein>
<dbReference type="GO" id="GO:0006879">
    <property type="term" value="P:intracellular iron ion homeostasis"/>
    <property type="evidence" value="ECO:0007669"/>
    <property type="project" value="InterPro"/>
</dbReference>
<dbReference type="PANTHER" id="PTHR11431:SF47">
    <property type="entry name" value="FERRITIN LIGHT CHAIN"/>
    <property type="match status" value="1"/>
</dbReference>
<gene>
    <name evidence="6" type="ORF">Celaphus_00004199</name>
</gene>
<name>A0A212DBZ9_CEREH</name>
<keyword evidence="7" id="KW-1185">Reference proteome</keyword>
<proteinExistence type="predicted"/>
<reference evidence="6 7" key="1">
    <citation type="journal article" date="2018" name="Mol. Genet. Genomics">
        <title>The red deer Cervus elaphus genome CerEla1.0: sequencing, annotating, genes, and chromosomes.</title>
        <authorList>
            <person name="Bana N.A."/>
            <person name="Nyiri A."/>
            <person name="Nagy J."/>
            <person name="Frank K."/>
            <person name="Nagy T."/>
            <person name="Steger V."/>
            <person name="Schiller M."/>
            <person name="Lakatos P."/>
            <person name="Sugar L."/>
            <person name="Horn P."/>
            <person name="Barta E."/>
            <person name="Orosz L."/>
        </authorList>
    </citation>
    <scope>NUCLEOTIDE SEQUENCE [LARGE SCALE GENOMIC DNA]</scope>
    <source>
        <strain evidence="6">Hungarian</strain>
    </source>
</reference>
<keyword evidence="5" id="KW-0408">Iron</keyword>
<organism evidence="6 7">
    <name type="scientific">Cervus elaphus hippelaphus</name>
    <name type="common">European red deer</name>
    <dbReference type="NCBI Taxonomy" id="46360"/>
    <lineage>
        <taxon>Eukaryota</taxon>
        <taxon>Metazoa</taxon>
        <taxon>Chordata</taxon>
        <taxon>Craniata</taxon>
        <taxon>Vertebrata</taxon>
        <taxon>Euteleostomi</taxon>
        <taxon>Mammalia</taxon>
        <taxon>Eutheria</taxon>
        <taxon>Laurasiatheria</taxon>
        <taxon>Artiodactyla</taxon>
        <taxon>Ruminantia</taxon>
        <taxon>Pecora</taxon>
        <taxon>Cervidae</taxon>
        <taxon>Cervinae</taxon>
        <taxon>Cervus</taxon>
    </lineage>
</organism>
<dbReference type="Gene3D" id="1.20.1260.10">
    <property type="match status" value="1"/>
</dbReference>
<keyword evidence="5" id="KW-0479">Metal-binding</keyword>
<dbReference type="PANTHER" id="PTHR11431">
    <property type="entry name" value="FERRITIN"/>
    <property type="match status" value="1"/>
</dbReference>
<dbReference type="InterPro" id="IPR001519">
    <property type="entry name" value="Ferritin"/>
</dbReference>
<dbReference type="Proteomes" id="UP000242450">
    <property type="component" value="Chromosome 4"/>
</dbReference>
<dbReference type="GO" id="GO:0006826">
    <property type="term" value="P:iron ion transport"/>
    <property type="evidence" value="ECO:0007669"/>
    <property type="project" value="InterPro"/>
</dbReference>
<feature type="non-terminal residue" evidence="6">
    <location>
        <position position="1"/>
    </location>
</feature>
<dbReference type="InterPro" id="IPR012347">
    <property type="entry name" value="Ferritin-like"/>
</dbReference>